<feature type="compositionally biased region" description="Low complexity" evidence="1">
    <location>
        <begin position="181"/>
        <end position="195"/>
    </location>
</feature>
<evidence type="ECO:0000256" key="1">
    <source>
        <dbReference type="SAM" id="MobiDB-lite"/>
    </source>
</evidence>
<organism evidence="2">
    <name type="scientific">Attheya septentrionalis</name>
    <dbReference type="NCBI Taxonomy" id="420275"/>
    <lineage>
        <taxon>Eukaryota</taxon>
        <taxon>Sar</taxon>
        <taxon>Stramenopiles</taxon>
        <taxon>Ochrophyta</taxon>
        <taxon>Bacillariophyta</taxon>
        <taxon>Coscinodiscophyceae</taxon>
        <taxon>Chaetocerotophycidae</taxon>
        <taxon>Chaetocerotales</taxon>
        <taxon>Attheyaceae</taxon>
        <taxon>Attheya</taxon>
    </lineage>
</organism>
<dbReference type="EMBL" id="HBHQ01004624">
    <property type="protein sequence ID" value="CAD9811249.1"/>
    <property type="molecule type" value="Transcribed_RNA"/>
</dbReference>
<name>A0A7S2U8A9_9STRA</name>
<feature type="region of interest" description="Disordered" evidence="1">
    <location>
        <begin position="1"/>
        <end position="87"/>
    </location>
</feature>
<accession>A0A7S2U8A9</accession>
<feature type="compositionally biased region" description="Basic and acidic residues" evidence="1">
    <location>
        <begin position="56"/>
        <end position="81"/>
    </location>
</feature>
<reference evidence="2" key="1">
    <citation type="submission" date="2021-01" db="EMBL/GenBank/DDBJ databases">
        <authorList>
            <person name="Corre E."/>
            <person name="Pelletier E."/>
            <person name="Niang G."/>
            <person name="Scheremetjew M."/>
            <person name="Finn R."/>
            <person name="Kale V."/>
            <person name="Holt S."/>
            <person name="Cochrane G."/>
            <person name="Meng A."/>
            <person name="Brown T."/>
            <person name="Cohen L."/>
        </authorList>
    </citation>
    <scope>NUCLEOTIDE SEQUENCE</scope>
    <source>
        <strain evidence="2">CCMP2084</strain>
    </source>
</reference>
<protein>
    <submittedName>
        <fullName evidence="2">Uncharacterized protein</fullName>
    </submittedName>
</protein>
<sequence length="243" mass="27606">MVGTRGGTVTKPNAESYGRMHRASQKHSNLKKKIAANSSGRKITRKVEGLLSTPPDLKKVRDEEKTRSNKAPSADETRTTRNDPLGPRCFHYGRYRETIYKGQDYFFSFIFPTTKKKLSYYETKKDTSPAFNTRDRKRKAEKLSCESCGKKAKQTNESITADTLSPDENETARRLNFTPGVSNDTSTPPNPTPVVEAPVVEAPTLTKEEIQLLKMSMLKQEIIRLKKRLETCSLRLRFAKIRT</sequence>
<dbReference type="AlphaFoldDB" id="A0A7S2U8A9"/>
<feature type="region of interest" description="Disordered" evidence="1">
    <location>
        <begin position="165"/>
        <end position="195"/>
    </location>
</feature>
<feature type="compositionally biased region" description="Basic residues" evidence="1">
    <location>
        <begin position="19"/>
        <end position="34"/>
    </location>
</feature>
<proteinExistence type="predicted"/>
<evidence type="ECO:0000313" key="2">
    <source>
        <dbReference type="EMBL" id="CAD9811249.1"/>
    </source>
</evidence>
<gene>
    <name evidence="2" type="ORF">ASEP1449_LOCUS3074</name>
</gene>